<gene>
    <name evidence="1" type="ORF">TorRG33x02_009730</name>
</gene>
<accession>A0A2P5FYP0</accession>
<proteinExistence type="predicted"/>
<dbReference type="EMBL" id="JXTC01000003">
    <property type="protein sequence ID" value="POO02912.1"/>
    <property type="molecule type" value="Genomic_DNA"/>
</dbReference>
<keyword evidence="2" id="KW-1185">Reference proteome</keyword>
<dbReference type="InParanoid" id="A0A2P5FYP0"/>
<dbReference type="Proteomes" id="UP000237000">
    <property type="component" value="Unassembled WGS sequence"/>
</dbReference>
<protein>
    <submittedName>
        <fullName evidence="1">Uncharacterized protein</fullName>
    </submittedName>
</protein>
<dbReference type="OrthoDB" id="10475004at2759"/>
<organism evidence="1 2">
    <name type="scientific">Trema orientale</name>
    <name type="common">Charcoal tree</name>
    <name type="synonym">Celtis orientalis</name>
    <dbReference type="NCBI Taxonomy" id="63057"/>
    <lineage>
        <taxon>Eukaryota</taxon>
        <taxon>Viridiplantae</taxon>
        <taxon>Streptophyta</taxon>
        <taxon>Embryophyta</taxon>
        <taxon>Tracheophyta</taxon>
        <taxon>Spermatophyta</taxon>
        <taxon>Magnoliopsida</taxon>
        <taxon>eudicotyledons</taxon>
        <taxon>Gunneridae</taxon>
        <taxon>Pentapetalae</taxon>
        <taxon>rosids</taxon>
        <taxon>fabids</taxon>
        <taxon>Rosales</taxon>
        <taxon>Cannabaceae</taxon>
        <taxon>Trema</taxon>
    </lineage>
</organism>
<dbReference type="AlphaFoldDB" id="A0A2P5FYP0"/>
<evidence type="ECO:0000313" key="1">
    <source>
        <dbReference type="EMBL" id="POO02912.1"/>
    </source>
</evidence>
<evidence type="ECO:0000313" key="2">
    <source>
        <dbReference type="Proteomes" id="UP000237000"/>
    </source>
</evidence>
<comment type="caution">
    <text evidence="1">The sequence shown here is derived from an EMBL/GenBank/DDBJ whole genome shotgun (WGS) entry which is preliminary data.</text>
</comment>
<reference evidence="2" key="1">
    <citation type="submission" date="2016-06" db="EMBL/GenBank/DDBJ databases">
        <title>Parallel loss of symbiosis genes in relatives of nitrogen-fixing non-legume Parasponia.</title>
        <authorList>
            <person name="Van Velzen R."/>
            <person name="Holmer R."/>
            <person name="Bu F."/>
            <person name="Rutten L."/>
            <person name="Van Zeijl A."/>
            <person name="Liu W."/>
            <person name="Santuari L."/>
            <person name="Cao Q."/>
            <person name="Sharma T."/>
            <person name="Shen D."/>
            <person name="Roswanjaya Y."/>
            <person name="Wardhani T."/>
            <person name="Kalhor M.S."/>
            <person name="Jansen J."/>
            <person name="Van den Hoogen J."/>
            <person name="Gungor B."/>
            <person name="Hartog M."/>
            <person name="Hontelez J."/>
            <person name="Verver J."/>
            <person name="Yang W.-C."/>
            <person name="Schijlen E."/>
            <person name="Repin R."/>
            <person name="Schilthuizen M."/>
            <person name="Schranz E."/>
            <person name="Heidstra R."/>
            <person name="Miyata K."/>
            <person name="Fedorova E."/>
            <person name="Kohlen W."/>
            <person name="Bisseling T."/>
            <person name="Smit S."/>
            <person name="Geurts R."/>
        </authorList>
    </citation>
    <scope>NUCLEOTIDE SEQUENCE [LARGE SCALE GENOMIC DNA]</scope>
    <source>
        <strain evidence="2">cv. RG33-2</strain>
    </source>
</reference>
<sequence>MITKNLSSSKWRCTLSSPFPLNFSSTKLREKHKRRANKCDLASTYYQISKDFIQDSGARNKPKAQWDCDYVETTK</sequence>
<name>A0A2P5FYP0_TREOI</name>